<keyword evidence="1" id="KW-0732">Signal</keyword>
<sequence length="531" mass="58223">MKTIATYRLSLCFLLLLSFAAGCRKVSDRLDLMTEGLSAVAAPATVLVGDSLTIVGRIHLSASPTVSLGGVPAVYKQVAPENTPDVPYTVEALRFEVTAEMGEGRQPLEIRLGEHVQVLYVNVLAKPVFDGSRPDTTLVMEEIFGGNITDFTTRYANAYTFNAGEGNDYFPGRSVTADGVIYLQSAMDIYRIENGQVQTLLKTGDALLIDGQEVHVKEFLPGPFASIGYAFSGMAVSADNSTMYLSVYTDMTGHEDFTGAWLLLKTTPDLDHFEVINRTWYKLDGFATFFFPEDFLDNGPIENTQLIAGDLFVDAQQRLLFSNQGVYAARLEQNGRIAKIADEEDNAYYTPDGSTAFFITQAGLTKFDLDAMEPLAVVPLSYANWNFVSFEENPDWRFPNNLGPLNLGGGSFLALPGGQLLCNPLSSSQPSIGAINPENTSVYTFAGIEKGFVGDNLPGGHTLFDVQYHLSGQARYVNFCQYYNNTDFIGNCKFLGMDGQNNIYLMRAGERSRLGRLGVVMPPVIYRLGKP</sequence>
<dbReference type="PROSITE" id="PS51257">
    <property type="entry name" value="PROKAR_LIPOPROTEIN"/>
    <property type="match status" value="1"/>
</dbReference>
<name>A0A3N4M8N0_9BACT</name>
<feature type="signal peptide" evidence="1">
    <location>
        <begin position="1"/>
        <end position="20"/>
    </location>
</feature>
<comment type="caution">
    <text evidence="2">The sequence shown here is derived from an EMBL/GenBank/DDBJ whole genome shotgun (WGS) entry which is preliminary data.</text>
</comment>
<proteinExistence type="predicted"/>
<protein>
    <submittedName>
        <fullName evidence="2">Uncharacterized protein</fullName>
    </submittedName>
</protein>
<dbReference type="RefSeq" id="WP_120517750.1">
    <property type="nucleotide sequence ID" value="NZ_QXZY01000010.1"/>
</dbReference>
<reference evidence="3" key="1">
    <citation type="submission" date="2018-11" db="EMBL/GenBank/DDBJ databases">
        <title>Chitinophaga lutea sp.nov., isolate from arsenic contaminated soil.</title>
        <authorList>
            <person name="Zong Y."/>
        </authorList>
    </citation>
    <scope>NUCLEOTIDE SEQUENCE [LARGE SCALE GENOMIC DNA]</scope>
    <source>
        <strain evidence="3">YLT18</strain>
    </source>
</reference>
<dbReference type="AlphaFoldDB" id="A0A3N4M8N0"/>
<evidence type="ECO:0000313" key="3">
    <source>
        <dbReference type="Proteomes" id="UP000279089"/>
    </source>
</evidence>
<gene>
    <name evidence="2" type="ORF">EG028_17725</name>
</gene>
<accession>A0A3N4M8N0</accession>
<dbReference type="EMBL" id="RMBX01000009">
    <property type="protein sequence ID" value="RPD39962.1"/>
    <property type="molecule type" value="Genomic_DNA"/>
</dbReference>
<feature type="chain" id="PRO_5018296545" evidence="1">
    <location>
        <begin position="21"/>
        <end position="531"/>
    </location>
</feature>
<organism evidence="2 3">
    <name type="scientific">Chitinophaga barathri</name>
    <dbReference type="NCBI Taxonomy" id="1647451"/>
    <lineage>
        <taxon>Bacteria</taxon>
        <taxon>Pseudomonadati</taxon>
        <taxon>Bacteroidota</taxon>
        <taxon>Chitinophagia</taxon>
        <taxon>Chitinophagales</taxon>
        <taxon>Chitinophagaceae</taxon>
        <taxon>Chitinophaga</taxon>
    </lineage>
</organism>
<evidence type="ECO:0000256" key="1">
    <source>
        <dbReference type="SAM" id="SignalP"/>
    </source>
</evidence>
<dbReference type="Proteomes" id="UP000279089">
    <property type="component" value="Unassembled WGS sequence"/>
</dbReference>
<evidence type="ECO:0000313" key="2">
    <source>
        <dbReference type="EMBL" id="RPD39962.1"/>
    </source>
</evidence>
<keyword evidence="3" id="KW-1185">Reference proteome</keyword>